<name>A0AAX3M560_9BACL</name>
<proteinExistence type="inferred from homology"/>
<reference evidence="3 4" key="1">
    <citation type="submission" date="2023-02" db="EMBL/GenBank/DDBJ databases">
        <title>Genome sequence of Paenibacillus kyungheensis KACC 18744.</title>
        <authorList>
            <person name="Kim S."/>
            <person name="Heo J."/>
            <person name="Kwon S.-W."/>
        </authorList>
    </citation>
    <scope>NUCLEOTIDE SEQUENCE [LARGE SCALE GENOMIC DNA]</scope>
    <source>
        <strain evidence="3 4">KACC 18744</strain>
    </source>
</reference>
<dbReference type="Pfam" id="PF01380">
    <property type="entry name" value="SIS"/>
    <property type="match status" value="1"/>
</dbReference>
<gene>
    <name evidence="3" type="primary">hxlB</name>
    <name evidence="3" type="ORF">PQ456_03515</name>
</gene>
<dbReference type="RefSeq" id="WP_273614876.1">
    <property type="nucleotide sequence ID" value="NZ_CP117416.1"/>
</dbReference>
<dbReference type="PROSITE" id="PS51464">
    <property type="entry name" value="SIS"/>
    <property type="match status" value="1"/>
</dbReference>
<dbReference type="AlphaFoldDB" id="A0AAX3M560"/>
<dbReference type="EMBL" id="CP117416">
    <property type="protein sequence ID" value="WCT56601.1"/>
    <property type="molecule type" value="Genomic_DNA"/>
</dbReference>
<keyword evidence="4" id="KW-1185">Reference proteome</keyword>
<dbReference type="GO" id="GO:0016853">
    <property type="term" value="F:isomerase activity"/>
    <property type="evidence" value="ECO:0007669"/>
    <property type="project" value="InterPro"/>
</dbReference>
<dbReference type="CDD" id="cd05005">
    <property type="entry name" value="SIS_PHI"/>
    <property type="match status" value="1"/>
</dbReference>
<dbReference type="InterPro" id="IPR017552">
    <property type="entry name" value="PHI/rmpB"/>
</dbReference>
<evidence type="ECO:0000313" key="3">
    <source>
        <dbReference type="EMBL" id="WCT56601.1"/>
    </source>
</evidence>
<evidence type="ECO:0000313" key="4">
    <source>
        <dbReference type="Proteomes" id="UP001220509"/>
    </source>
</evidence>
<feature type="domain" description="SIS" evidence="2">
    <location>
        <begin position="32"/>
        <end position="175"/>
    </location>
</feature>
<dbReference type="PANTHER" id="PTHR43443:SF1">
    <property type="entry name" value="3-HEXULOSE-6-PHOSPHATE ISOMERASE"/>
    <property type="match status" value="1"/>
</dbReference>
<dbReference type="SUPFAM" id="SSF53697">
    <property type="entry name" value="SIS domain"/>
    <property type="match status" value="1"/>
</dbReference>
<evidence type="ECO:0000256" key="1">
    <source>
        <dbReference type="ARBA" id="ARBA00009235"/>
    </source>
</evidence>
<organism evidence="3 4">
    <name type="scientific">Paenibacillus kyungheensis</name>
    <dbReference type="NCBI Taxonomy" id="1452732"/>
    <lineage>
        <taxon>Bacteria</taxon>
        <taxon>Bacillati</taxon>
        <taxon>Bacillota</taxon>
        <taxon>Bacilli</taxon>
        <taxon>Bacillales</taxon>
        <taxon>Paenibacillaceae</taxon>
        <taxon>Paenibacillus</taxon>
    </lineage>
</organism>
<dbReference type="NCBIfam" id="TIGR03127">
    <property type="entry name" value="RuMP_HxlB"/>
    <property type="match status" value="1"/>
</dbReference>
<dbReference type="InterPro" id="IPR046348">
    <property type="entry name" value="SIS_dom_sf"/>
</dbReference>
<dbReference type="GO" id="GO:0097367">
    <property type="term" value="F:carbohydrate derivative binding"/>
    <property type="evidence" value="ECO:0007669"/>
    <property type="project" value="InterPro"/>
</dbReference>
<dbReference type="Proteomes" id="UP001220509">
    <property type="component" value="Chromosome"/>
</dbReference>
<dbReference type="GO" id="GO:1901135">
    <property type="term" value="P:carbohydrate derivative metabolic process"/>
    <property type="evidence" value="ECO:0007669"/>
    <property type="project" value="InterPro"/>
</dbReference>
<accession>A0AAX3M560</accession>
<comment type="similarity">
    <text evidence="1">Belongs to the SIS family. PHI subfamily.</text>
</comment>
<dbReference type="PANTHER" id="PTHR43443">
    <property type="entry name" value="3-HEXULOSE-6-PHOSPHATE ISOMERASE"/>
    <property type="match status" value="1"/>
</dbReference>
<sequence length="188" mass="19993">MNQVQSTATAEQIIAEISQVITQVPQETIQQLATQLVNSQRIFVTGEGRSGFMAKSFAMRLMHLGADSHVIGETVTPALAAGDLLIAVSGSGTTKAAVWTADKAKELGCHIVAVTTDESSPLGTLADTILHIPAATKYRREGEAPSIQPLGSLFDQCTHVLLDAVCLNYGQLKQVQHGDVFAKHSNVE</sequence>
<dbReference type="Gene3D" id="3.40.50.10490">
    <property type="entry name" value="Glucose-6-phosphate isomerase like protein, domain 1"/>
    <property type="match status" value="1"/>
</dbReference>
<protein>
    <submittedName>
        <fullName evidence="3">6-phospho-3-hexuloisomerase</fullName>
    </submittedName>
</protein>
<dbReference type="InterPro" id="IPR001347">
    <property type="entry name" value="SIS_dom"/>
</dbReference>
<evidence type="ECO:0000259" key="2">
    <source>
        <dbReference type="PROSITE" id="PS51464"/>
    </source>
</evidence>
<dbReference type="KEGG" id="pka:PQ456_03515"/>